<name>A0A848H6U7_9BURK</name>
<dbReference type="InterPro" id="IPR005064">
    <property type="entry name" value="BUG"/>
</dbReference>
<dbReference type="Gene3D" id="3.40.190.150">
    <property type="entry name" value="Bordetella uptake gene, domain 1"/>
    <property type="match status" value="1"/>
</dbReference>
<dbReference type="PROSITE" id="PS51318">
    <property type="entry name" value="TAT"/>
    <property type="match status" value="1"/>
</dbReference>
<evidence type="ECO:0000256" key="1">
    <source>
        <dbReference type="ARBA" id="ARBA00006987"/>
    </source>
</evidence>
<dbReference type="InterPro" id="IPR006311">
    <property type="entry name" value="TAT_signal"/>
</dbReference>
<feature type="signal peptide" evidence="2">
    <location>
        <begin position="1"/>
        <end position="26"/>
    </location>
</feature>
<protein>
    <submittedName>
        <fullName evidence="3">Tripartite tricarboxylate transporter substrate binding protein</fullName>
    </submittedName>
</protein>
<sequence length="325" mass="33355">MHCATRRGLLAASLALAAGAALPAGAAEAWPARPITLVVPQGPGSGSDISARLIAQFMATELGQPVVVDNRAGAGGIVAHQAVMRAPADGYTLLFTSTAQLLVVPEINPSARYTLDDFTPVAPVLRAPFAILVAATPGSPRTLNELVERLRATPAAFASAGVGTMTHLASEIFLNRAGVKATHVPYKGSGAALADLMGGQVLFAADSLTASLPFVRSGKLRALAVTGDQREGSLPEVPTLAEAGLPGDPVAVIGGLFAPKGIPKDVAARIGHAADVALRKPEVVARFAAMETGILHVSNDAFVAQLRREAPGWQALVRKMGIKAE</sequence>
<dbReference type="RefSeq" id="WP_169420495.1">
    <property type="nucleotide sequence ID" value="NZ_JABBFX010000002.1"/>
</dbReference>
<dbReference type="Gene3D" id="3.40.190.10">
    <property type="entry name" value="Periplasmic binding protein-like II"/>
    <property type="match status" value="1"/>
</dbReference>
<feature type="chain" id="PRO_5032929872" evidence="2">
    <location>
        <begin position="27"/>
        <end position="325"/>
    </location>
</feature>
<dbReference type="PANTHER" id="PTHR42928:SF5">
    <property type="entry name" value="BLR1237 PROTEIN"/>
    <property type="match status" value="1"/>
</dbReference>
<dbReference type="SUPFAM" id="SSF53850">
    <property type="entry name" value="Periplasmic binding protein-like II"/>
    <property type="match status" value="1"/>
</dbReference>
<dbReference type="CDD" id="cd07012">
    <property type="entry name" value="PBP2_Bug_TTT"/>
    <property type="match status" value="1"/>
</dbReference>
<reference evidence="3 4" key="1">
    <citation type="submission" date="2020-04" db="EMBL/GenBank/DDBJ databases">
        <title>Ramlibacter sp. G-1-2-2 isolated from soil.</title>
        <authorList>
            <person name="Dahal R.H."/>
        </authorList>
    </citation>
    <scope>NUCLEOTIDE SEQUENCE [LARGE SCALE GENOMIC DNA]</scope>
    <source>
        <strain evidence="3 4">G-1-2-2</strain>
    </source>
</reference>
<dbReference type="EMBL" id="JABBFX010000002">
    <property type="protein sequence ID" value="NML46217.1"/>
    <property type="molecule type" value="Genomic_DNA"/>
</dbReference>
<comment type="caution">
    <text evidence="3">The sequence shown here is derived from an EMBL/GenBank/DDBJ whole genome shotgun (WGS) entry which is preliminary data.</text>
</comment>
<keyword evidence="4" id="KW-1185">Reference proteome</keyword>
<proteinExistence type="inferred from homology"/>
<accession>A0A848H6U7</accession>
<evidence type="ECO:0000313" key="4">
    <source>
        <dbReference type="Proteomes" id="UP000541185"/>
    </source>
</evidence>
<comment type="similarity">
    <text evidence="1">Belongs to the UPF0065 (bug) family.</text>
</comment>
<dbReference type="Pfam" id="PF03401">
    <property type="entry name" value="TctC"/>
    <property type="match status" value="1"/>
</dbReference>
<dbReference type="InterPro" id="IPR042100">
    <property type="entry name" value="Bug_dom1"/>
</dbReference>
<keyword evidence="2" id="KW-0732">Signal</keyword>
<dbReference type="PIRSF" id="PIRSF017082">
    <property type="entry name" value="YflP"/>
    <property type="match status" value="1"/>
</dbReference>
<dbReference type="PANTHER" id="PTHR42928">
    <property type="entry name" value="TRICARBOXYLATE-BINDING PROTEIN"/>
    <property type="match status" value="1"/>
</dbReference>
<dbReference type="AlphaFoldDB" id="A0A848H6U7"/>
<organism evidence="3 4">
    <name type="scientific">Ramlibacter agri</name>
    <dbReference type="NCBI Taxonomy" id="2728837"/>
    <lineage>
        <taxon>Bacteria</taxon>
        <taxon>Pseudomonadati</taxon>
        <taxon>Pseudomonadota</taxon>
        <taxon>Betaproteobacteria</taxon>
        <taxon>Burkholderiales</taxon>
        <taxon>Comamonadaceae</taxon>
        <taxon>Ramlibacter</taxon>
    </lineage>
</organism>
<dbReference type="Proteomes" id="UP000541185">
    <property type="component" value="Unassembled WGS sequence"/>
</dbReference>
<evidence type="ECO:0000313" key="3">
    <source>
        <dbReference type="EMBL" id="NML46217.1"/>
    </source>
</evidence>
<gene>
    <name evidence="3" type="ORF">HHL11_20885</name>
</gene>
<evidence type="ECO:0000256" key="2">
    <source>
        <dbReference type="SAM" id="SignalP"/>
    </source>
</evidence>